<dbReference type="InterPro" id="IPR004619">
    <property type="entry name" value="Type_III_PanK"/>
</dbReference>
<dbReference type="HAMAP" id="MF_01274">
    <property type="entry name" value="Pantothen_kinase_3"/>
    <property type="match status" value="1"/>
</dbReference>
<keyword evidence="6" id="KW-0547">Nucleotide-binding</keyword>
<keyword evidence="9" id="KW-0630">Potassium</keyword>
<keyword evidence="8" id="KW-0067">ATP-binding</keyword>
<evidence type="ECO:0000256" key="6">
    <source>
        <dbReference type="ARBA" id="ARBA00022741"/>
    </source>
</evidence>
<dbReference type="GO" id="GO:0005737">
    <property type="term" value="C:cytoplasm"/>
    <property type="evidence" value="ECO:0007669"/>
    <property type="project" value="UniProtKB-SubCell"/>
</dbReference>
<dbReference type="Pfam" id="PF03309">
    <property type="entry name" value="Pan_kinase"/>
    <property type="match status" value="1"/>
</dbReference>
<organism evidence="13">
    <name type="scientific">anaerobic digester metagenome</name>
    <dbReference type="NCBI Taxonomy" id="1263854"/>
    <lineage>
        <taxon>unclassified sequences</taxon>
        <taxon>metagenomes</taxon>
        <taxon>ecological metagenomes</taxon>
    </lineage>
</organism>
<dbReference type="EMBL" id="CAADRM010000109">
    <property type="protein sequence ID" value="VFU15775.1"/>
    <property type="molecule type" value="Genomic_DNA"/>
</dbReference>
<gene>
    <name evidence="13" type="primary">coaX</name>
    <name evidence="13" type="ORF">SCFA_450013</name>
</gene>
<dbReference type="Gene3D" id="3.30.420.40">
    <property type="match status" value="2"/>
</dbReference>
<protein>
    <recommendedName>
        <fullName evidence="12">Type III pantothenate kinase</fullName>
    </recommendedName>
</protein>
<evidence type="ECO:0000256" key="7">
    <source>
        <dbReference type="ARBA" id="ARBA00022777"/>
    </source>
</evidence>
<evidence type="ECO:0000256" key="4">
    <source>
        <dbReference type="ARBA" id="ARBA00022490"/>
    </source>
</evidence>
<keyword evidence="7 13" id="KW-0418">Kinase</keyword>
<evidence type="ECO:0000256" key="10">
    <source>
        <dbReference type="ARBA" id="ARBA00022993"/>
    </source>
</evidence>
<evidence type="ECO:0000256" key="9">
    <source>
        <dbReference type="ARBA" id="ARBA00022958"/>
    </source>
</evidence>
<evidence type="ECO:0000256" key="2">
    <source>
        <dbReference type="ARBA" id="ARBA00004496"/>
    </source>
</evidence>
<reference evidence="13" key="1">
    <citation type="submission" date="2019-03" db="EMBL/GenBank/DDBJ databases">
        <authorList>
            <person name="Hao L."/>
        </authorList>
    </citation>
    <scope>NUCLEOTIDE SEQUENCE</scope>
</reference>
<sequence length="253" mass="27496">MLAIDVGNTHITSALMEGVEIGQVQRLSTETCLKTGSFFEHLDPESARHAGECVLSSVRKKVSAIIIRECLERFGRRPFMVANETPMGIGNRYRTKDTLGTDRLVNAAACHHLYTRGERPGIIVDLGTATTIDYLSRGGDFMGGAIAPGLVSALRGLLSAAPELPEIDISPVERLVGATTRESIRSGVIAGHAAMVESMVSHMARNRKPRPLVVVTGGLLPVVENRLPKEYIRDGHLLLKGLAVIYRYHAKYS</sequence>
<dbReference type="SUPFAM" id="SSF53067">
    <property type="entry name" value="Actin-like ATPase domain"/>
    <property type="match status" value="2"/>
</dbReference>
<evidence type="ECO:0000256" key="8">
    <source>
        <dbReference type="ARBA" id="ARBA00022840"/>
    </source>
</evidence>
<dbReference type="PANTHER" id="PTHR34265:SF1">
    <property type="entry name" value="TYPE III PANTOTHENATE KINASE"/>
    <property type="match status" value="1"/>
</dbReference>
<comment type="cofactor">
    <cofactor evidence="1">
        <name>K(+)</name>
        <dbReference type="ChEBI" id="CHEBI:29103"/>
    </cofactor>
</comment>
<dbReference type="AlphaFoldDB" id="A0A485M2P0"/>
<keyword evidence="5 13" id="KW-0808">Transferase</keyword>
<dbReference type="InterPro" id="IPR043129">
    <property type="entry name" value="ATPase_NBD"/>
</dbReference>
<dbReference type="GO" id="GO:0004594">
    <property type="term" value="F:pantothenate kinase activity"/>
    <property type="evidence" value="ECO:0007669"/>
    <property type="project" value="InterPro"/>
</dbReference>
<evidence type="ECO:0000313" key="13">
    <source>
        <dbReference type="EMBL" id="VFU15775.1"/>
    </source>
</evidence>
<proteinExistence type="inferred from homology"/>
<dbReference type="CDD" id="cd24015">
    <property type="entry name" value="ASKHA_NBD_PanK-III"/>
    <property type="match status" value="1"/>
</dbReference>
<evidence type="ECO:0000256" key="12">
    <source>
        <dbReference type="ARBA" id="ARBA00040883"/>
    </source>
</evidence>
<keyword evidence="10" id="KW-0173">Coenzyme A biosynthesis</keyword>
<comment type="similarity">
    <text evidence="11">Belongs to the type III pantothenate kinase family.</text>
</comment>
<evidence type="ECO:0000256" key="11">
    <source>
        <dbReference type="ARBA" id="ARBA00038036"/>
    </source>
</evidence>
<dbReference type="GO" id="GO:0005524">
    <property type="term" value="F:ATP binding"/>
    <property type="evidence" value="ECO:0007669"/>
    <property type="project" value="UniProtKB-KW"/>
</dbReference>
<comment type="subunit">
    <text evidence="3">Homodimer.</text>
</comment>
<name>A0A485M2P0_9ZZZZ</name>
<comment type="subcellular location">
    <subcellularLocation>
        <location evidence="2">Cytoplasm</location>
    </subcellularLocation>
</comment>
<dbReference type="NCBIfam" id="TIGR00671">
    <property type="entry name" value="baf"/>
    <property type="match status" value="1"/>
</dbReference>
<keyword evidence="4" id="KW-0963">Cytoplasm</keyword>
<evidence type="ECO:0000256" key="3">
    <source>
        <dbReference type="ARBA" id="ARBA00011738"/>
    </source>
</evidence>
<dbReference type="GO" id="GO:0015937">
    <property type="term" value="P:coenzyme A biosynthetic process"/>
    <property type="evidence" value="ECO:0007669"/>
    <property type="project" value="UniProtKB-KW"/>
</dbReference>
<dbReference type="PANTHER" id="PTHR34265">
    <property type="entry name" value="TYPE III PANTOTHENATE KINASE"/>
    <property type="match status" value="1"/>
</dbReference>
<evidence type="ECO:0000256" key="1">
    <source>
        <dbReference type="ARBA" id="ARBA00001958"/>
    </source>
</evidence>
<evidence type="ECO:0000256" key="5">
    <source>
        <dbReference type="ARBA" id="ARBA00022679"/>
    </source>
</evidence>
<accession>A0A485M2P0</accession>